<keyword evidence="5" id="KW-0028">Amino-acid biosynthesis</keyword>
<dbReference type="PANTHER" id="PTHR43727">
    <property type="entry name" value="DIAMINOPIMELATE DECARBOXYLASE"/>
    <property type="match status" value="1"/>
</dbReference>
<keyword evidence="2 5" id="KW-0210">Decarboxylase</keyword>
<dbReference type="Pfam" id="PF02784">
    <property type="entry name" value="Orn_Arg_deC_N"/>
    <property type="match status" value="1"/>
</dbReference>
<dbReference type="CDD" id="cd06828">
    <property type="entry name" value="PLPDE_III_DapDC"/>
    <property type="match status" value="1"/>
</dbReference>
<dbReference type="SUPFAM" id="SSF50621">
    <property type="entry name" value="Alanine racemase C-terminal domain-like"/>
    <property type="match status" value="1"/>
</dbReference>
<dbReference type="Gene3D" id="2.40.37.10">
    <property type="entry name" value="Lyase, Ornithine Decarboxylase, Chain A, domain 1"/>
    <property type="match status" value="1"/>
</dbReference>
<evidence type="ECO:0000256" key="7">
    <source>
        <dbReference type="RuleBase" id="RU003738"/>
    </source>
</evidence>
<feature type="binding site" evidence="5">
    <location>
        <position position="226"/>
    </location>
    <ligand>
        <name>pyridoxal 5'-phosphate</name>
        <dbReference type="ChEBI" id="CHEBI:597326"/>
    </ligand>
</feature>
<feature type="binding site" evidence="5">
    <location>
        <position position="298"/>
    </location>
    <ligand>
        <name>substrate</name>
    </ligand>
</feature>
<evidence type="ECO:0000256" key="3">
    <source>
        <dbReference type="ARBA" id="ARBA00022898"/>
    </source>
</evidence>
<dbReference type="InterPro" id="IPR022643">
    <property type="entry name" value="De-COase2_C"/>
</dbReference>
<feature type="binding site" evidence="5">
    <location>
        <position position="302"/>
    </location>
    <ligand>
        <name>substrate</name>
    </ligand>
</feature>
<dbReference type="EMBL" id="JBHRZO010000048">
    <property type="protein sequence ID" value="MFC3848279.1"/>
    <property type="molecule type" value="Genomic_DNA"/>
</dbReference>
<dbReference type="Proteomes" id="UP001595783">
    <property type="component" value="Unassembled WGS sequence"/>
</dbReference>
<feature type="binding site" evidence="5">
    <location>
        <position position="262"/>
    </location>
    <ligand>
        <name>substrate</name>
    </ligand>
</feature>
<dbReference type="PANTHER" id="PTHR43727:SF2">
    <property type="entry name" value="GROUP IV DECARBOXYLASE"/>
    <property type="match status" value="1"/>
</dbReference>
<dbReference type="Gene3D" id="3.20.20.10">
    <property type="entry name" value="Alanine racemase"/>
    <property type="match status" value="1"/>
</dbReference>
<name>A0ABV7ZI91_9HELI</name>
<accession>A0ABV7ZI91</accession>
<feature type="binding site" evidence="5">
    <location>
        <position position="329"/>
    </location>
    <ligand>
        <name>substrate</name>
    </ligand>
</feature>
<comment type="cofactor">
    <cofactor evidence="1 5 7">
        <name>pyridoxal 5'-phosphate</name>
        <dbReference type="ChEBI" id="CHEBI:597326"/>
    </cofactor>
</comment>
<evidence type="ECO:0000256" key="4">
    <source>
        <dbReference type="ARBA" id="ARBA00023239"/>
    </source>
</evidence>
<keyword evidence="3 5" id="KW-0663">Pyridoxal phosphate</keyword>
<dbReference type="PRINTS" id="PR01179">
    <property type="entry name" value="ODADCRBXLASE"/>
</dbReference>
<feature type="binding site" evidence="5">
    <location>
        <position position="357"/>
    </location>
    <ligand>
        <name>pyridoxal 5'-phosphate</name>
        <dbReference type="ChEBI" id="CHEBI:597326"/>
    </ligand>
</feature>
<evidence type="ECO:0000256" key="1">
    <source>
        <dbReference type="ARBA" id="ARBA00001933"/>
    </source>
</evidence>
<dbReference type="InterPro" id="IPR002986">
    <property type="entry name" value="DAP_deCOOHase_LysA"/>
</dbReference>
<dbReference type="GO" id="GO:0008836">
    <property type="term" value="F:diaminopimelate decarboxylase activity"/>
    <property type="evidence" value="ECO:0007669"/>
    <property type="project" value="UniProtKB-EC"/>
</dbReference>
<dbReference type="PROSITE" id="PS51168">
    <property type="entry name" value="CHORISMATE_MUT_2"/>
    <property type="match status" value="1"/>
</dbReference>
<comment type="catalytic activity">
    <reaction evidence="5 7">
        <text>meso-2,6-diaminopimelate + H(+) = L-lysine + CO2</text>
        <dbReference type="Rhea" id="RHEA:15101"/>
        <dbReference type="ChEBI" id="CHEBI:15378"/>
        <dbReference type="ChEBI" id="CHEBI:16526"/>
        <dbReference type="ChEBI" id="CHEBI:32551"/>
        <dbReference type="ChEBI" id="CHEBI:57791"/>
        <dbReference type="EC" id="4.1.1.20"/>
    </reaction>
</comment>
<feature type="binding site" evidence="5">
    <location>
        <position position="357"/>
    </location>
    <ligand>
        <name>substrate</name>
    </ligand>
</feature>
<comment type="caution">
    <text evidence="9">The sequence shown here is derived from an EMBL/GenBank/DDBJ whole genome shotgun (WGS) entry which is preliminary data.</text>
</comment>
<dbReference type="SUPFAM" id="SSF51419">
    <property type="entry name" value="PLP-binding barrel"/>
    <property type="match status" value="1"/>
</dbReference>
<dbReference type="EC" id="4.1.1.20" evidence="5 6"/>
<reference evidence="10" key="1">
    <citation type="journal article" date="2019" name="Int. J. Syst. Evol. Microbiol.">
        <title>The Global Catalogue of Microorganisms (GCM) 10K type strain sequencing project: providing services to taxonomists for standard genome sequencing and annotation.</title>
        <authorList>
            <consortium name="The Broad Institute Genomics Platform"/>
            <consortium name="The Broad Institute Genome Sequencing Center for Infectious Disease"/>
            <person name="Wu L."/>
            <person name="Ma J."/>
        </authorList>
    </citation>
    <scope>NUCLEOTIDE SEQUENCE [LARGE SCALE GENOMIC DNA]</scope>
    <source>
        <strain evidence="10">CCUG 53816</strain>
    </source>
</reference>
<dbReference type="SMART" id="SM00830">
    <property type="entry name" value="CM_2"/>
    <property type="match status" value="1"/>
</dbReference>
<dbReference type="PRINTS" id="PR01181">
    <property type="entry name" value="DAPDCRBXLASE"/>
</dbReference>
<evidence type="ECO:0000256" key="6">
    <source>
        <dbReference type="NCBIfam" id="TIGR01048"/>
    </source>
</evidence>
<dbReference type="Pfam" id="PF00278">
    <property type="entry name" value="Orn_DAP_Arg_deC"/>
    <property type="match status" value="1"/>
</dbReference>
<keyword evidence="10" id="KW-1185">Reference proteome</keyword>
<evidence type="ECO:0000256" key="5">
    <source>
        <dbReference type="HAMAP-Rule" id="MF_02120"/>
    </source>
</evidence>
<organism evidence="9 10">
    <name type="scientific">Helicobacter baculiformis</name>
    <dbReference type="NCBI Taxonomy" id="427351"/>
    <lineage>
        <taxon>Bacteria</taxon>
        <taxon>Pseudomonadati</taxon>
        <taxon>Campylobacterota</taxon>
        <taxon>Epsilonproteobacteria</taxon>
        <taxon>Campylobacterales</taxon>
        <taxon>Helicobacteraceae</taxon>
        <taxon>Helicobacter</taxon>
    </lineage>
</organism>
<sequence>MNLDIAPIVATHPTPFYLYDFDQIKTAFLDFKNAFSGAKSLICYALKANSNLSLLAHLARLGAGGDCVSIYEVRKALLAGIPPYKIIFSGVGKLESEIQEALESKILFLNVESFEELRLIERIATESNTPARISVRINPNIDAQTHPHISTGLWENKFGVEEKEAVQMFMFAKQSPFLEPVGLHCHIGSQLIELEPIKEASQKMSALARFLIASGVELKFLDMGGGLGVDEGRGAISILDYAQPLKSAAQKLDLTLICEPGRRIVADSGVLVTQVQYVKPGAKKNFVVVDAGMNDFLRPALYEARHSIEVLNAQEGTEGIYDIVGPVCESTDCFLKGVALRGVARGDILLFKQVGAYGASMASHYNSRPKILELALEGGVLKVIRAREEFSSLVADECACLQESSLESQRAQIDALDAQISALLTKRFEVARRIAQHKRAQNLPIYNPAREAQIYAQVGGQLESVYTEILGISRGLIHPEQVGVSAHTSTARRLLGQKFKLKLYNPLVLFEAILLKGVDYGLLEVRASHAYAQGLKALAEHIAQQRLEIAHSFRIANVWCLLVGRFGFLAQNNPTRKAWWFAPTAQQEVQALLKICKDPCFSATPLGCLLEANADLELPTPLAPLCLGAYSTTRRKSGV</sequence>
<comment type="function">
    <text evidence="5">Specifically catalyzes the decarboxylation of meso-diaminopimelate (meso-DAP) to L-lysine.</text>
</comment>
<dbReference type="Pfam" id="PF01817">
    <property type="entry name" value="CM_2"/>
    <property type="match status" value="1"/>
</dbReference>
<evidence type="ECO:0000256" key="2">
    <source>
        <dbReference type="ARBA" id="ARBA00022793"/>
    </source>
</evidence>
<dbReference type="InterPro" id="IPR022653">
    <property type="entry name" value="De-COase2_pyr-phos_BS"/>
</dbReference>
<comment type="similarity">
    <text evidence="5">Belongs to the Orn/Lys/Arg decarboxylase class-II family. LysA subfamily.</text>
</comment>
<dbReference type="SUPFAM" id="SSF48600">
    <property type="entry name" value="Chorismate mutase II"/>
    <property type="match status" value="1"/>
</dbReference>
<dbReference type="InterPro" id="IPR036263">
    <property type="entry name" value="Chorismate_II_sf"/>
</dbReference>
<dbReference type="InterPro" id="IPR000183">
    <property type="entry name" value="Orn/DAP/Arg_de-COase"/>
</dbReference>
<dbReference type="PROSITE" id="PS00878">
    <property type="entry name" value="ODR_DC_2_1"/>
    <property type="match status" value="1"/>
</dbReference>
<feature type="binding site" evidence="5">
    <location>
        <begin position="259"/>
        <end position="262"/>
    </location>
    <ligand>
        <name>pyridoxal 5'-phosphate</name>
        <dbReference type="ChEBI" id="CHEBI:597326"/>
    </ligand>
</feature>
<dbReference type="InterPro" id="IPR029066">
    <property type="entry name" value="PLP-binding_barrel"/>
</dbReference>
<proteinExistence type="inferred from homology"/>
<dbReference type="NCBIfam" id="TIGR01048">
    <property type="entry name" value="lysA"/>
    <property type="match status" value="1"/>
</dbReference>
<dbReference type="RefSeq" id="WP_104751824.1">
    <property type="nucleotide sequence ID" value="NZ_FZMF01000008.1"/>
</dbReference>
<evidence type="ECO:0000259" key="8">
    <source>
        <dbReference type="PROSITE" id="PS51168"/>
    </source>
</evidence>
<dbReference type="Gene3D" id="1.20.59.10">
    <property type="entry name" value="Chorismate mutase"/>
    <property type="match status" value="1"/>
</dbReference>
<dbReference type="HAMAP" id="MF_02120">
    <property type="entry name" value="LysA"/>
    <property type="match status" value="1"/>
</dbReference>
<keyword evidence="5 7" id="KW-0457">Lysine biosynthesis</keyword>
<dbReference type="InterPro" id="IPR002701">
    <property type="entry name" value="CM_II_prokaryot"/>
</dbReference>
<comment type="subunit">
    <text evidence="5">Homodimer.</text>
</comment>
<keyword evidence="4 5" id="KW-0456">Lyase</keyword>
<feature type="modified residue" description="N6-(pyridoxal phosphate)lysine" evidence="5">
    <location>
        <position position="47"/>
    </location>
</feature>
<dbReference type="InterPro" id="IPR009006">
    <property type="entry name" value="Ala_racemase/Decarboxylase_C"/>
</dbReference>
<feature type="domain" description="Chorismate mutase" evidence="8">
    <location>
        <begin position="400"/>
        <end position="481"/>
    </location>
</feature>
<protein>
    <recommendedName>
        <fullName evidence="5 6">Diaminopimelate decarboxylase</fullName>
        <shortName evidence="5">DAP decarboxylase</shortName>
        <shortName evidence="5">DAPDC</shortName>
        <ecNumber evidence="5 6">4.1.1.20</ecNumber>
    </recommendedName>
</protein>
<evidence type="ECO:0000313" key="10">
    <source>
        <dbReference type="Proteomes" id="UP001595783"/>
    </source>
</evidence>
<evidence type="ECO:0000313" key="9">
    <source>
        <dbReference type="EMBL" id="MFC3848279.1"/>
    </source>
</evidence>
<gene>
    <name evidence="5 9" type="primary">lysA</name>
    <name evidence="9" type="ORF">ACFOPX_07105</name>
</gene>
<dbReference type="InterPro" id="IPR022644">
    <property type="entry name" value="De-COase2_N"/>
</dbReference>
<dbReference type="InterPro" id="IPR036979">
    <property type="entry name" value="CM_dom_sf"/>
</dbReference>
<comment type="pathway">
    <text evidence="5 7">Amino-acid biosynthesis; L-lysine biosynthesis via DAP pathway; L-lysine from DL-2,6-diaminopimelate: step 1/1.</text>
</comment>